<dbReference type="AlphaFoldDB" id="A0AAE3SKL8"/>
<dbReference type="InterPro" id="IPR014825">
    <property type="entry name" value="DNA_alkylation"/>
</dbReference>
<organism evidence="1 2">
    <name type="scientific">Plebeiibacterium marinum</name>
    <dbReference type="NCBI Taxonomy" id="2992111"/>
    <lineage>
        <taxon>Bacteria</taxon>
        <taxon>Pseudomonadati</taxon>
        <taxon>Bacteroidota</taxon>
        <taxon>Bacteroidia</taxon>
        <taxon>Marinilabiliales</taxon>
        <taxon>Marinilabiliaceae</taxon>
        <taxon>Plebeiibacterium</taxon>
    </lineage>
</organism>
<evidence type="ECO:0000313" key="2">
    <source>
        <dbReference type="Proteomes" id="UP001207408"/>
    </source>
</evidence>
<gene>
    <name evidence="1" type="ORF">OM074_13065</name>
</gene>
<dbReference type="Gene3D" id="1.25.40.290">
    <property type="entry name" value="ARM repeat domains"/>
    <property type="match status" value="1"/>
</dbReference>
<reference evidence="1" key="1">
    <citation type="submission" date="2022-10" db="EMBL/GenBank/DDBJ databases">
        <authorList>
            <person name="Yu W.X."/>
        </authorList>
    </citation>
    <scope>NUCLEOTIDE SEQUENCE</scope>
    <source>
        <strain evidence="1">D04</strain>
    </source>
</reference>
<dbReference type="InterPro" id="IPR016024">
    <property type="entry name" value="ARM-type_fold"/>
</dbReference>
<dbReference type="RefSeq" id="WP_301200107.1">
    <property type="nucleotide sequence ID" value="NZ_JAPDPI010000026.1"/>
</dbReference>
<sequence>MPWAVALPDLKKDPAPIFPILENLKNDESDFVRKSVANNLNDISKDHPDVVLDMASQWKGTSKNTDWIVKHACRTLLKQAHPKAMSLFGFNHSDDIKVNDFKINTPKVVFGNHLDFSFSIKNNGSEATTIRLEYYIYFIKANGSLAKKIFKISEKNYSASSNNIVQRKHAIKPITTRKYYPGLHQIALVVNGKELHKHDFELLME</sequence>
<comment type="caution">
    <text evidence="1">The sequence shown here is derived from an EMBL/GenBank/DDBJ whole genome shotgun (WGS) entry which is preliminary data.</text>
</comment>
<protein>
    <submittedName>
        <fullName evidence="1">DNA alkylation repair protein</fullName>
    </submittedName>
</protein>
<dbReference type="Proteomes" id="UP001207408">
    <property type="component" value="Unassembled WGS sequence"/>
</dbReference>
<dbReference type="SUPFAM" id="SSF48371">
    <property type="entry name" value="ARM repeat"/>
    <property type="match status" value="1"/>
</dbReference>
<dbReference type="EMBL" id="JAPDPI010000026">
    <property type="protein sequence ID" value="MCW3806559.1"/>
    <property type="molecule type" value="Genomic_DNA"/>
</dbReference>
<keyword evidence="2" id="KW-1185">Reference proteome</keyword>
<name>A0AAE3SKL8_9BACT</name>
<dbReference type="Pfam" id="PF08713">
    <property type="entry name" value="DNA_alkylation"/>
    <property type="match status" value="1"/>
</dbReference>
<evidence type="ECO:0000313" key="1">
    <source>
        <dbReference type="EMBL" id="MCW3806559.1"/>
    </source>
</evidence>
<proteinExistence type="predicted"/>
<accession>A0AAE3SKL8</accession>